<keyword evidence="9" id="KW-1185">Reference proteome</keyword>
<keyword evidence="2" id="KW-0805">Transcription regulation</keyword>
<dbReference type="RefSeq" id="WP_097110631.1">
    <property type="nucleotide sequence ID" value="NZ_OBEB01000002.1"/>
</dbReference>
<evidence type="ECO:0000313" key="9">
    <source>
        <dbReference type="Proteomes" id="UP000219353"/>
    </source>
</evidence>
<dbReference type="EMBL" id="OBEB01000002">
    <property type="protein sequence ID" value="SNY49320.1"/>
    <property type="molecule type" value="Genomic_DNA"/>
</dbReference>
<proteinExistence type="inferred from homology"/>
<dbReference type="Pfam" id="PF04542">
    <property type="entry name" value="Sigma70_r2"/>
    <property type="match status" value="1"/>
</dbReference>
<evidence type="ECO:0000259" key="6">
    <source>
        <dbReference type="Pfam" id="PF04542"/>
    </source>
</evidence>
<keyword evidence="5" id="KW-0804">Transcription</keyword>
<dbReference type="InterPro" id="IPR013324">
    <property type="entry name" value="RNA_pol_sigma_r3/r4-like"/>
</dbReference>
<dbReference type="GO" id="GO:0003677">
    <property type="term" value="F:DNA binding"/>
    <property type="evidence" value="ECO:0007669"/>
    <property type="project" value="UniProtKB-KW"/>
</dbReference>
<accession>A0A285IMU5</accession>
<dbReference type="InterPro" id="IPR014284">
    <property type="entry name" value="RNA_pol_sigma-70_dom"/>
</dbReference>
<keyword evidence="3" id="KW-0731">Sigma factor</keyword>
<dbReference type="InterPro" id="IPR013249">
    <property type="entry name" value="RNA_pol_sigma70_r4_t2"/>
</dbReference>
<dbReference type="AlphaFoldDB" id="A0A285IMU5"/>
<dbReference type="NCBIfam" id="TIGR02937">
    <property type="entry name" value="sigma70-ECF"/>
    <property type="match status" value="1"/>
</dbReference>
<feature type="domain" description="RNA polymerase sigma factor 70 region 4 type 2" evidence="7">
    <location>
        <begin position="124"/>
        <end position="176"/>
    </location>
</feature>
<evidence type="ECO:0000256" key="4">
    <source>
        <dbReference type="ARBA" id="ARBA00023125"/>
    </source>
</evidence>
<dbReference type="InterPro" id="IPR013325">
    <property type="entry name" value="RNA_pol_sigma_r2"/>
</dbReference>
<gene>
    <name evidence="8" type="ORF">SAMN06297280_1349</name>
</gene>
<dbReference type="OrthoDB" id="6236508at2"/>
<dbReference type="Gene3D" id="1.10.1740.10">
    <property type="match status" value="1"/>
</dbReference>
<reference evidence="9" key="1">
    <citation type="submission" date="2017-09" db="EMBL/GenBank/DDBJ databases">
        <authorList>
            <person name="Varghese N."/>
            <person name="Submissions S."/>
        </authorList>
    </citation>
    <scope>NUCLEOTIDE SEQUENCE [LARGE SCALE GENOMIC DNA]</scope>
    <source>
        <strain evidence="9">CGMCC 1.12461</strain>
    </source>
</reference>
<dbReference type="PANTHER" id="PTHR43133">
    <property type="entry name" value="RNA POLYMERASE ECF-TYPE SIGMA FACTO"/>
    <property type="match status" value="1"/>
</dbReference>
<dbReference type="SUPFAM" id="SSF88659">
    <property type="entry name" value="Sigma3 and sigma4 domains of RNA polymerase sigma factors"/>
    <property type="match status" value="1"/>
</dbReference>
<dbReference type="GO" id="GO:0016987">
    <property type="term" value="F:sigma factor activity"/>
    <property type="evidence" value="ECO:0007669"/>
    <property type="project" value="UniProtKB-KW"/>
</dbReference>
<dbReference type="InterPro" id="IPR036388">
    <property type="entry name" value="WH-like_DNA-bd_sf"/>
</dbReference>
<evidence type="ECO:0000256" key="2">
    <source>
        <dbReference type="ARBA" id="ARBA00023015"/>
    </source>
</evidence>
<comment type="similarity">
    <text evidence="1">Belongs to the sigma-70 factor family. ECF subfamily.</text>
</comment>
<dbReference type="PANTHER" id="PTHR43133:SF8">
    <property type="entry name" value="RNA POLYMERASE SIGMA FACTOR HI_1459-RELATED"/>
    <property type="match status" value="1"/>
</dbReference>
<evidence type="ECO:0000256" key="3">
    <source>
        <dbReference type="ARBA" id="ARBA00023082"/>
    </source>
</evidence>
<dbReference type="InterPro" id="IPR007627">
    <property type="entry name" value="RNA_pol_sigma70_r2"/>
</dbReference>
<name>A0A285IMU5_9GAMM</name>
<evidence type="ECO:0000313" key="8">
    <source>
        <dbReference type="EMBL" id="SNY49320.1"/>
    </source>
</evidence>
<evidence type="ECO:0000256" key="5">
    <source>
        <dbReference type="ARBA" id="ARBA00023163"/>
    </source>
</evidence>
<protein>
    <submittedName>
        <fullName evidence="8">RNA polymerase sigma factor, sigma-70 family</fullName>
    </submittedName>
</protein>
<dbReference type="Gene3D" id="1.10.10.10">
    <property type="entry name" value="Winged helix-like DNA-binding domain superfamily/Winged helix DNA-binding domain"/>
    <property type="match status" value="1"/>
</dbReference>
<dbReference type="SUPFAM" id="SSF88946">
    <property type="entry name" value="Sigma2 domain of RNA polymerase sigma factors"/>
    <property type="match status" value="1"/>
</dbReference>
<dbReference type="Proteomes" id="UP000219353">
    <property type="component" value="Unassembled WGS sequence"/>
</dbReference>
<dbReference type="InterPro" id="IPR039425">
    <property type="entry name" value="RNA_pol_sigma-70-like"/>
</dbReference>
<dbReference type="Pfam" id="PF08281">
    <property type="entry name" value="Sigma70_r4_2"/>
    <property type="match status" value="1"/>
</dbReference>
<dbReference type="GO" id="GO:0006352">
    <property type="term" value="P:DNA-templated transcription initiation"/>
    <property type="evidence" value="ECO:0007669"/>
    <property type="project" value="InterPro"/>
</dbReference>
<organism evidence="8 9">
    <name type="scientific">Arsukibacterium tuosuense</name>
    <dbReference type="NCBI Taxonomy" id="1323745"/>
    <lineage>
        <taxon>Bacteria</taxon>
        <taxon>Pseudomonadati</taxon>
        <taxon>Pseudomonadota</taxon>
        <taxon>Gammaproteobacteria</taxon>
        <taxon>Chromatiales</taxon>
        <taxon>Chromatiaceae</taxon>
        <taxon>Arsukibacterium</taxon>
    </lineage>
</organism>
<evidence type="ECO:0000259" key="7">
    <source>
        <dbReference type="Pfam" id="PF08281"/>
    </source>
</evidence>
<sequence>MSAHGFGRPIAPEIIKAAQRGQPDALKRFYSHFADAVLRLCSGMLGSAEDGRDLTQDIFIKAFACLADIKQPLAVGGWLKQLSVRLALDTLRQRNRQQQLSDDESDNISDQSWNSAIDSLTRLDDVERIMAVLSEQQRVLVWLYAVEGYSHQQLAELLQLSEQNVRQQYRRALTKLATQLKQGEL</sequence>
<keyword evidence="4" id="KW-0238">DNA-binding</keyword>
<feature type="domain" description="RNA polymerase sigma-70 region 2" evidence="6">
    <location>
        <begin position="30"/>
        <end position="96"/>
    </location>
</feature>
<evidence type="ECO:0000256" key="1">
    <source>
        <dbReference type="ARBA" id="ARBA00010641"/>
    </source>
</evidence>